<proteinExistence type="predicted"/>
<evidence type="ECO:0000256" key="5">
    <source>
        <dbReference type="ARBA" id="ARBA00047388"/>
    </source>
</evidence>
<evidence type="ECO:0000259" key="7">
    <source>
        <dbReference type="Pfam" id="PF13905"/>
    </source>
</evidence>
<dbReference type="InterPro" id="IPR052259">
    <property type="entry name" value="Nucleoredoxin-like"/>
</dbReference>
<evidence type="ECO:0000256" key="4">
    <source>
        <dbReference type="ARBA" id="ARBA00023027"/>
    </source>
</evidence>
<dbReference type="Gramene" id="KZM83000">
    <property type="protein sequence ID" value="KZM83000"/>
    <property type="gene ID" value="DCAR_030569"/>
</dbReference>
<keyword evidence="4" id="KW-0520">NAD</keyword>
<dbReference type="Gene3D" id="3.40.30.10">
    <property type="entry name" value="Glutaredoxin"/>
    <property type="match status" value="2"/>
</dbReference>
<evidence type="ECO:0000313" key="8">
    <source>
        <dbReference type="EMBL" id="KZM83000.1"/>
    </source>
</evidence>
<feature type="domain" description="Thioredoxin-like fold" evidence="7">
    <location>
        <begin position="330"/>
        <end position="439"/>
    </location>
</feature>
<evidence type="ECO:0000256" key="2">
    <source>
        <dbReference type="ARBA" id="ARBA00022737"/>
    </source>
</evidence>
<accession>A0A175YIE4</accession>
<dbReference type="InterPro" id="IPR036249">
    <property type="entry name" value="Thioredoxin-like_sf"/>
</dbReference>
<comment type="catalytic activity">
    <reaction evidence="6">
        <text>[protein]-dithiol + NADP(+) = [protein]-disulfide + NADPH + H(+)</text>
        <dbReference type="Rhea" id="RHEA:18753"/>
        <dbReference type="Rhea" id="RHEA-COMP:10593"/>
        <dbReference type="Rhea" id="RHEA-COMP:10594"/>
        <dbReference type="ChEBI" id="CHEBI:15378"/>
        <dbReference type="ChEBI" id="CHEBI:29950"/>
        <dbReference type="ChEBI" id="CHEBI:50058"/>
        <dbReference type="ChEBI" id="CHEBI:57783"/>
        <dbReference type="ChEBI" id="CHEBI:58349"/>
        <dbReference type="EC" id="1.8.1.8"/>
    </reaction>
</comment>
<sequence length="695" mass="79984">MLSNKITGRLIRGFCTKYKRYISLHNDAIYLGQRRNLCIQTKSTLASTVSCGTRAIEDGIFDSLRVHPATSAPLATNIYGICDSRDEGKEAKKHEVKKQKNMQEELMGVKEGDILDLRKLLFTENRDYLIQCDGNQLKAEQLAGKVIVIYIMYLPLDDISDCKEWRKTEILKDVYNYLRPKKGFEIVFVAVDDVDNSFGKEMLSDPLPRTNLEDHFEDVFSFMPWTAIPFSDRTSRKRMDTRFGFRKGYCSDDMFIIDSTGVVLQTNALSCFKSYGSLGYPFSSERVKFLLSEWQAIAAQPTLEKLLSSPERDYVISNNGDKVPIHTLEDKVVALYFYADNKTTETNRLTEELKMVYKELAKREENFEVVLLYLYDTNETTGYRTEESFWKTFKTMPWLALPYKDPNLKKLKIIYKYPKYYESSEKEVSLLVIIGPHGEFCEPCGAEILSNYKLQGYPFTREKALQLETEIIKKLKLEMIWEPKTIFSRKDGTHVSLSQLAGKRIILFFGLFQDEFLNVLKERFLDTKGTDGEFEVIHIYTHDEEVDLDPAWLAYPLPEDFPCASDILPCEFDKRFLKCGLFYDVGDCTRLLAFNQDGMVVRDTAFPTIDDTNFPFYTTGLENEALLQLNSVFQWYCLGNDDSSSCKAGYVGPNQRCTMPVSLKSSAISTYRVWNDDESYSVGLMAETGDGRRLL</sequence>
<dbReference type="GO" id="GO:0047134">
    <property type="term" value="F:protein-disulfide reductase [NAD(P)H] activity"/>
    <property type="evidence" value="ECO:0007669"/>
    <property type="project" value="UniProtKB-EC"/>
</dbReference>
<name>A0A175YIE4_DAUCS</name>
<evidence type="ECO:0000256" key="3">
    <source>
        <dbReference type="ARBA" id="ARBA00023002"/>
    </source>
</evidence>
<dbReference type="PANTHER" id="PTHR13871">
    <property type="entry name" value="THIOREDOXIN"/>
    <property type="match status" value="1"/>
</dbReference>
<protein>
    <recommendedName>
        <fullName evidence="1">protein-disulfide reductase</fullName>
        <ecNumber evidence="1">1.8.1.8</ecNumber>
    </recommendedName>
</protein>
<evidence type="ECO:0000256" key="1">
    <source>
        <dbReference type="ARBA" id="ARBA00012612"/>
    </source>
</evidence>
<dbReference type="EC" id="1.8.1.8" evidence="1"/>
<dbReference type="EMBL" id="LNRQ01000009">
    <property type="protein sequence ID" value="KZM83000.1"/>
    <property type="molecule type" value="Genomic_DNA"/>
</dbReference>
<dbReference type="Pfam" id="PF13905">
    <property type="entry name" value="Thioredoxin_8"/>
    <property type="match status" value="1"/>
</dbReference>
<dbReference type="PANTHER" id="PTHR13871:SF96">
    <property type="entry name" value="THIOREDOXIN DOMAIN-CONTAINING PROTEIN"/>
    <property type="match status" value="1"/>
</dbReference>
<dbReference type="AlphaFoldDB" id="A0A175YIE4"/>
<gene>
    <name evidence="8" type="ORF">DCAR_030569</name>
</gene>
<reference evidence="8" key="1">
    <citation type="journal article" date="2016" name="Nat. Genet.">
        <title>A high-quality carrot genome assembly provides new insights into carotenoid accumulation and asterid genome evolution.</title>
        <authorList>
            <person name="Iorizzo M."/>
            <person name="Ellison S."/>
            <person name="Senalik D."/>
            <person name="Zeng P."/>
            <person name="Satapoomin P."/>
            <person name="Huang J."/>
            <person name="Bowman M."/>
            <person name="Iovene M."/>
            <person name="Sanseverino W."/>
            <person name="Cavagnaro P."/>
            <person name="Yildiz M."/>
            <person name="Macko-Podgorni A."/>
            <person name="Moranska E."/>
            <person name="Grzebelus E."/>
            <person name="Grzebelus D."/>
            <person name="Ashrafi H."/>
            <person name="Zheng Z."/>
            <person name="Cheng S."/>
            <person name="Spooner D."/>
            <person name="Van Deynze A."/>
            <person name="Simon P."/>
        </authorList>
    </citation>
    <scope>NUCLEOTIDE SEQUENCE [LARGE SCALE GENOMIC DNA]</scope>
    <source>
        <tissue evidence="8">Leaf</tissue>
    </source>
</reference>
<dbReference type="SUPFAM" id="SSF52833">
    <property type="entry name" value="Thioredoxin-like"/>
    <property type="match status" value="1"/>
</dbReference>
<keyword evidence="3" id="KW-0560">Oxidoreductase</keyword>
<comment type="caution">
    <text evidence="8">The sequence shown here is derived from an EMBL/GenBank/DDBJ whole genome shotgun (WGS) entry which is preliminary data.</text>
</comment>
<dbReference type="InterPro" id="IPR012336">
    <property type="entry name" value="Thioredoxin-like_fold"/>
</dbReference>
<evidence type="ECO:0000256" key="6">
    <source>
        <dbReference type="ARBA" id="ARBA00047804"/>
    </source>
</evidence>
<organism evidence="8">
    <name type="scientific">Daucus carota subsp. sativus</name>
    <name type="common">Carrot</name>
    <dbReference type="NCBI Taxonomy" id="79200"/>
    <lineage>
        <taxon>Eukaryota</taxon>
        <taxon>Viridiplantae</taxon>
        <taxon>Streptophyta</taxon>
        <taxon>Embryophyta</taxon>
        <taxon>Tracheophyta</taxon>
        <taxon>Spermatophyta</taxon>
        <taxon>Magnoliopsida</taxon>
        <taxon>eudicotyledons</taxon>
        <taxon>Gunneridae</taxon>
        <taxon>Pentapetalae</taxon>
        <taxon>asterids</taxon>
        <taxon>campanulids</taxon>
        <taxon>Apiales</taxon>
        <taxon>Apiaceae</taxon>
        <taxon>Apioideae</taxon>
        <taxon>Scandiceae</taxon>
        <taxon>Daucinae</taxon>
        <taxon>Daucus</taxon>
        <taxon>Daucus sect. Daucus</taxon>
    </lineage>
</organism>
<comment type="catalytic activity">
    <reaction evidence="5">
        <text>[protein]-dithiol + NAD(+) = [protein]-disulfide + NADH + H(+)</text>
        <dbReference type="Rhea" id="RHEA:18749"/>
        <dbReference type="Rhea" id="RHEA-COMP:10593"/>
        <dbReference type="Rhea" id="RHEA-COMP:10594"/>
        <dbReference type="ChEBI" id="CHEBI:15378"/>
        <dbReference type="ChEBI" id="CHEBI:29950"/>
        <dbReference type="ChEBI" id="CHEBI:50058"/>
        <dbReference type="ChEBI" id="CHEBI:57540"/>
        <dbReference type="ChEBI" id="CHEBI:57945"/>
        <dbReference type="EC" id="1.8.1.8"/>
    </reaction>
</comment>
<keyword evidence="2" id="KW-0677">Repeat</keyword>